<dbReference type="EMBL" id="JABFOF010000001">
    <property type="protein sequence ID" value="KAG2408392.1"/>
    <property type="molecule type" value="Genomic_DNA"/>
</dbReference>
<accession>A0A8T0L9Y5</accession>
<protein>
    <submittedName>
        <fullName evidence="1">Uncharacterized protein</fullName>
    </submittedName>
</protein>
<evidence type="ECO:0000313" key="1">
    <source>
        <dbReference type="EMBL" id="KAG2408392.1"/>
    </source>
</evidence>
<dbReference type="AlphaFoldDB" id="A0A8T0L9Y5"/>
<evidence type="ECO:0000313" key="2">
    <source>
        <dbReference type="Proteomes" id="UP000743370"/>
    </source>
</evidence>
<reference evidence="1 2" key="1">
    <citation type="submission" date="2020-05" db="EMBL/GenBank/DDBJ databases">
        <title>Vigna angularis (adzuki bean) Var. LongXiaoDou No. 4 denovo assembly.</title>
        <authorList>
            <person name="Xiang H."/>
        </authorList>
    </citation>
    <scope>NUCLEOTIDE SEQUENCE [LARGE SCALE GENOMIC DNA]</scope>
    <source>
        <tissue evidence="1">Leaf</tissue>
    </source>
</reference>
<dbReference type="Proteomes" id="UP000743370">
    <property type="component" value="Unassembled WGS sequence"/>
</dbReference>
<gene>
    <name evidence="1" type="ORF">HKW66_Vig0032140</name>
</gene>
<name>A0A8T0L9Y5_PHAAN</name>
<comment type="caution">
    <text evidence="1">The sequence shown here is derived from an EMBL/GenBank/DDBJ whole genome shotgun (WGS) entry which is preliminary data.</text>
</comment>
<sequence>MDDSSERVMFYGYIEHPRNTIKTPLRTRNSKLGAAAVTMPGSSRPPPSSLLGSTFLQAQIASLLSRPRTKLLTSLFVSVGDFHWSFDSVLPLQRENGKE</sequence>
<organism evidence="1 2">
    <name type="scientific">Phaseolus angularis</name>
    <name type="common">Azuki bean</name>
    <name type="synonym">Vigna angularis</name>
    <dbReference type="NCBI Taxonomy" id="3914"/>
    <lineage>
        <taxon>Eukaryota</taxon>
        <taxon>Viridiplantae</taxon>
        <taxon>Streptophyta</taxon>
        <taxon>Embryophyta</taxon>
        <taxon>Tracheophyta</taxon>
        <taxon>Spermatophyta</taxon>
        <taxon>Magnoliopsida</taxon>
        <taxon>eudicotyledons</taxon>
        <taxon>Gunneridae</taxon>
        <taxon>Pentapetalae</taxon>
        <taxon>rosids</taxon>
        <taxon>fabids</taxon>
        <taxon>Fabales</taxon>
        <taxon>Fabaceae</taxon>
        <taxon>Papilionoideae</taxon>
        <taxon>50 kb inversion clade</taxon>
        <taxon>NPAAA clade</taxon>
        <taxon>indigoferoid/millettioid clade</taxon>
        <taxon>Phaseoleae</taxon>
        <taxon>Vigna</taxon>
    </lineage>
</organism>
<proteinExistence type="predicted"/>